<evidence type="ECO:0000313" key="2">
    <source>
        <dbReference type="EMBL" id="MBJ6363998.1"/>
    </source>
</evidence>
<feature type="transmembrane region" description="Helical" evidence="1">
    <location>
        <begin position="110"/>
        <end position="133"/>
    </location>
</feature>
<keyword evidence="1" id="KW-0472">Membrane</keyword>
<dbReference type="EMBL" id="JAELUP010000113">
    <property type="protein sequence ID" value="MBJ6363998.1"/>
    <property type="molecule type" value="Genomic_DNA"/>
</dbReference>
<evidence type="ECO:0000313" key="3">
    <source>
        <dbReference type="Proteomes" id="UP000640274"/>
    </source>
</evidence>
<keyword evidence="3" id="KW-1185">Reference proteome</keyword>
<keyword evidence="1" id="KW-0812">Transmembrane</keyword>
<keyword evidence="1" id="KW-1133">Transmembrane helix</keyword>
<gene>
    <name evidence="2" type="ORF">JFN88_22535</name>
</gene>
<protein>
    <submittedName>
        <fullName evidence="2">YitT family protein</fullName>
    </submittedName>
</protein>
<organism evidence="2 3">
    <name type="scientific">Paenibacillus roseus</name>
    <dbReference type="NCBI Taxonomy" id="2798579"/>
    <lineage>
        <taxon>Bacteria</taxon>
        <taxon>Bacillati</taxon>
        <taxon>Bacillota</taxon>
        <taxon>Bacilli</taxon>
        <taxon>Bacillales</taxon>
        <taxon>Paenibacillaceae</taxon>
        <taxon>Paenibacillus</taxon>
    </lineage>
</organism>
<feature type="transmembrane region" description="Helical" evidence="1">
    <location>
        <begin position="177"/>
        <end position="196"/>
    </location>
</feature>
<dbReference type="Proteomes" id="UP000640274">
    <property type="component" value="Unassembled WGS sequence"/>
</dbReference>
<feature type="transmembrane region" description="Helical" evidence="1">
    <location>
        <begin position="153"/>
        <end position="171"/>
    </location>
</feature>
<proteinExistence type="predicted"/>
<dbReference type="InterPro" id="IPR038750">
    <property type="entry name" value="YczE/YyaS-like"/>
</dbReference>
<dbReference type="RefSeq" id="WP_199021605.1">
    <property type="nucleotide sequence ID" value="NZ_JAELUP010000113.1"/>
</dbReference>
<accession>A0A934MSJ5</accession>
<comment type="caution">
    <text evidence="2">The sequence shown here is derived from an EMBL/GenBank/DDBJ whole genome shotgun (WGS) entry which is preliminary data.</text>
</comment>
<sequence>MGVRLGKRQLMLFFSGLLILTLGVALTVQSRRGTGPFDAVLVGLSRTFGLTIGNWEIILGLIMVVTNALMSGKRPEYLGVLTALVTGLGIDLWLFLVAEWLQPEWWIARLGVFSAGMLLTGLGTAVYLCAHFAPMPFDRLMLIIRQKSGWSVARARIVIQIVCIILAFFLGGSIGPGTVLAACLSGLIIGYFMKVFKHDRPFSYKNNNSL</sequence>
<dbReference type="Pfam" id="PF19700">
    <property type="entry name" value="DUF6198"/>
    <property type="match status" value="1"/>
</dbReference>
<feature type="transmembrane region" description="Helical" evidence="1">
    <location>
        <begin position="51"/>
        <end position="70"/>
    </location>
</feature>
<dbReference type="PANTHER" id="PTHR40078">
    <property type="entry name" value="INTEGRAL MEMBRANE PROTEIN-RELATED"/>
    <property type="match status" value="1"/>
</dbReference>
<feature type="transmembrane region" description="Helical" evidence="1">
    <location>
        <begin position="77"/>
        <end position="98"/>
    </location>
</feature>
<dbReference type="PANTHER" id="PTHR40078:SF1">
    <property type="entry name" value="INTEGRAL MEMBRANE PROTEIN"/>
    <property type="match status" value="1"/>
</dbReference>
<name>A0A934MSJ5_9BACL</name>
<dbReference type="AlphaFoldDB" id="A0A934MSJ5"/>
<reference evidence="2" key="1">
    <citation type="submission" date="2020-12" db="EMBL/GenBank/DDBJ databases">
        <authorList>
            <person name="Huq M.A."/>
        </authorList>
    </citation>
    <scope>NUCLEOTIDE SEQUENCE</scope>
    <source>
        <strain evidence="2">MAHUQ-46</strain>
    </source>
</reference>
<evidence type="ECO:0000256" key="1">
    <source>
        <dbReference type="SAM" id="Phobius"/>
    </source>
</evidence>